<dbReference type="EMBL" id="JAJJML010000001">
    <property type="protein sequence ID" value="MCC9035270.1"/>
    <property type="molecule type" value="Genomic_DNA"/>
</dbReference>
<reference evidence="3" key="2">
    <citation type="submission" date="2023-07" db="EMBL/GenBank/DDBJ databases">
        <title>Description of novel Chryseobacterium sp. strain C-2.</title>
        <authorList>
            <person name="Saticioglu I.B."/>
        </authorList>
    </citation>
    <scope>NUCLEOTIDE SEQUENCE [LARGE SCALE GENOMIC DNA]</scope>
    <source>
        <strain evidence="3">C-2</strain>
    </source>
</reference>
<evidence type="ECO:0000313" key="3">
    <source>
        <dbReference type="Proteomes" id="UP000603715"/>
    </source>
</evidence>
<proteinExistence type="predicted"/>
<dbReference type="Proteomes" id="UP000603715">
    <property type="component" value="Unassembled WGS sequence"/>
</dbReference>
<dbReference type="AlphaFoldDB" id="A0A9Q3UYE9"/>
<reference evidence="1" key="3">
    <citation type="submission" date="2024-05" db="EMBL/GenBank/DDBJ databases">
        <title>Description of novel Chryseobacterium sp. strain C-2.</title>
        <authorList>
            <person name="Saticioglu I.B."/>
        </authorList>
    </citation>
    <scope>NUCLEOTIDE SEQUENCE</scope>
    <source>
        <strain evidence="1">C-2</strain>
    </source>
</reference>
<sequence length="346" mass="39178">MKKILQLTFVLFVSINFAQKMMVIELKESIKDKRGLTKALTFIDKRQDKKIGIIDDKGEFVTIKFEDEDVKNHVESWFFKDNKKTGNTDIVVILEELKVYNEQDQDKEYPYAKTKIKISSFLKRNNNYYFINRFDNVIVCNPKRVSHAPKYLAEQISEIITEFIKGSYSSTITSYAISESDIDNYNQYLSKNNKAVNNSELKEGVYTDFKSFYNQEPNADYSLRKNKNGNVVRLIHKDLQTSLAEMFCYVEEGKGYKLTPVGFDEMKKNENGFYIYSSRANLFTESKTGGVFVGAVAGGLVGAAIGAAIDSGSNRNSGAINGTGFKSSIEGIVYIDSLTGAYVFEN</sequence>
<organism evidence="2 4">
    <name type="scientific">Chryseobacterium muglaense</name>
    <dbReference type="NCBI Taxonomy" id="2893752"/>
    <lineage>
        <taxon>Bacteria</taxon>
        <taxon>Pseudomonadati</taxon>
        <taxon>Bacteroidota</taxon>
        <taxon>Flavobacteriia</taxon>
        <taxon>Flavobacteriales</taxon>
        <taxon>Weeksellaceae</taxon>
        <taxon>Chryseobacterium group</taxon>
        <taxon>Chryseobacterium</taxon>
    </lineage>
</organism>
<evidence type="ECO:0000313" key="1">
    <source>
        <dbReference type="EMBL" id="MBD3905996.1"/>
    </source>
</evidence>
<dbReference type="EMBL" id="JACXXP010000023">
    <property type="protein sequence ID" value="MBD3905996.1"/>
    <property type="molecule type" value="Genomic_DNA"/>
</dbReference>
<dbReference type="Proteomes" id="UP001107960">
    <property type="component" value="Unassembled WGS sequence"/>
</dbReference>
<evidence type="ECO:0000313" key="2">
    <source>
        <dbReference type="EMBL" id="MCC9035270.1"/>
    </source>
</evidence>
<name>A0A9Q3UYE9_9FLAO</name>
<gene>
    <name evidence="1" type="ORF">IEW27_15525</name>
    <name evidence="2" type="ORF">LNP80_13535</name>
</gene>
<evidence type="ECO:0000313" key="4">
    <source>
        <dbReference type="Proteomes" id="UP001107960"/>
    </source>
</evidence>
<evidence type="ECO:0008006" key="5">
    <source>
        <dbReference type="Google" id="ProtNLM"/>
    </source>
</evidence>
<comment type="caution">
    <text evidence="2">The sequence shown here is derived from an EMBL/GenBank/DDBJ whole genome shotgun (WGS) entry which is preliminary data.</text>
</comment>
<reference evidence="2" key="1">
    <citation type="submission" date="2021-11" db="EMBL/GenBank/DDBJ databases">
        <title>Description of novel Chryseobacterium species.</title>
        <authorList>
            <person name="Saticioglu I.B."/>
            <person name="Ay H."/>
            <person name="Altun S."/>
            <person name="Duman M."/>
        </authorList>
    </citation>
    <scope>NUCLEOTIDE SEQUENCE</scope>
    <source>
        <strain evidence="2">C-39</strain>
    </source>
</reference>
<keyword evidence="3" id="KW-1185">Reference proteome</keyword>
<dbReference type="RefSeq" id="WP_191180423.1">
    <property type="nucleotide sequence ID" value="NZ_JACXXP010000023.1"/>
</dbReference>
<protein>
    <recommendedName>
        <fullName evidence="5">Glycine zipper domain-containing protein</fullName>
    </recommendedName>
</protein>
<accession>A0A9Q3UYE9</accession>